<sequence length="241" mass="26579">MLDNDGVQDEIDLSSPRGRLATRLSDVIERRWPAEVQAIGVHGSLAHGDDHDGSDVNLVVLTYRGGAGPRPALRRVDGILVDLRVSTAEEELRRARELTPRWPLEAERFVTCRPLHDPRGLLAQHRDAHLSRLAEARPLEFSGLARHNWELAAAAHSRAVRLAEYYDTDAALVLMADARLHTALVAGLLSRTYFRNPADAVKRTGLAGADVQELSKILDAQADDLTARGRPVDGTLKELFE</sequence>
<dbReference type="RefSeq" id="WP_184955470.1">
    <property type="nucleotide sequence ID" value="NZ_BOMC01000016.1"/>
</dbReference>
<keyword evidence="1" id="KW-0808">Transferase</keyword>
<protein>
    <submittedName>
        <fullName evidence="1">Putative nucleotidyltransferase</fullName>
    </submittedName>
</protein>
<dbReference type="CDD" id="cd05403">
    <property type="entry name" value="NT_KNTase_like"/>
    <property type="match status" value="1"/>
</dbReference>
<dbReference type="EMBL" id="JACHMF010000001">
    <property type="protein sequence ID" value="MBB4697341.1"/>
    <property type="molecule type" value="Genomic_DNA"/>
</dbReference>
<name>A0A7W7D216_9ACTN</name>
<keyword evidence="2" id="KW-1185">Reference proteome</keyword>
<dbReference type="GO" id="GO:0016740">
    <property type="term" value="F:transferase activity"/>
    <property type="evidence" value="ECO:0007669"/>
    <property type="project" value="UniProtKB-KW"/>
</dbReference>
<accession>A0A7W7D216</accession>
<dbReference type="Gene3D" id="3.30.460.10">
    <property type="entry name" value="Beta Polymerase, domain 2"/>
    <property type="match status" value="1"/>
</dbReference>
<dbReference type="Proteomes" id="UP000542742">
    <property type="component" value="Unassembled WGS sequence"/>
</dbReference>
<comment type="caution">
    <text evidence="1">The sequence shown here is derived from an EMBL/GenBank/DDBJ whole genome shotgun (WGS) entry which is preliminary data.</text>
</comment>
<dbReference type="SUPFAM" id="SSF81301">
    <property type="entry name" value="Nucleotidyltransferase"/>
    <property type="match status" value="1"/>
</dbReference>
<evidence type="ECO:0000313" key="2">
    <source>
        <dbReference type="Proteomes" id="UP000542742"/>
    </source>
</evidence>
<evidence type="ECO:0000313" key="1">
    <source>
        <dbReference type="EMBL" id="MBB4697341.1"/>
    </source>
</evidence>
<dbReference type="AlphaFoldDB" id="A0A7W7D216"/>
<dbReference type="InterPro" id="IPR043519">
    <property type="entry name" value="NT_sf"/>
</dbReference>
<proteinExistence type="predicted"/>
<gene>
    <name evidence="1" type="ORF">BKA14_007489</name>
</gene>
<reference evidence="1 2" key="1">
    <citation type="submission" date="2020-08" db="EMBL/GenBank/DDBJ databases">
        <title>Sequencing the genomes of 1000 actinobacteria strains.</title>
        <authorList>
            <person name="Klenk H.-P."/>
        </authorList>
    </citation>
    <scope>NUCLEOTIDE SEQUENCE [LARGE SCALE GENOMIC DNA]</scope>
    <source>
        <strain evidence="1 2">DSM 45518</strain>
    </source>
</reference>
<organism evidence="1 2">
    <name type="scientific">Paractinoplanes abujensis</name>
    <dbReference type="NCBI Taxonomy" id="882441"/>
    <lineage>
        <taxon>Bacteria</taxon>
        <taxon>Bacillati</taxon>
        <taxon>Actinomycetota</taxon>
        <taxon>Actinomycetes</taxon>
        <taxon>Micromonosporales</taxon>
        <taxon>Micromonosporaceae</taxon>
        <taxon>Paractinoplanes</taxon>
    </lineage>
</organism>